<dbReference type="PANTHER" id="PTHR24198">
    <property type="entry name" value="ANKYRIN REPEAT AND PROTEIN KINASE DOMAIN-CONTAINING PROTEIN"/>
    <property type="match status" value="1"/>
</dbReference>
<dbReference type="EMBL" id="JBBBZM010000350">
    <property type="protein sequence ID" value="KAL0630886.1"/>
    <property type="molecule type" value="Genomic_DNA"/>
</dbReference>
<proteinExistence type="predicted"/>
<organism evidence="5 6">
    <name type="scientific">Discina gigas</name>
    <dbReference type="NCBI Taxonomy" id="1032678"/>
    <lineage>
        <taxon>Eukaryota</taxon>
        <taxon>Fungi</taxon>
        <taxon>Dikarya</taxon>
        <taxon>Ascomycota</taxon>
        <taxon>Pezizomycotina</taxon>
        <taxon>Pezizomycetes</taxon>
        <taxon>Pezizales</taxon>
        <taxon>Discinaceae</taxon>
        <taxon>Discina</taxon>
    </lineage>
</organism>
<reference evidence="5 6" key="1">
    <citation type="submission" date="2024-02" db="EMBL/GenBank/DDBJ databases">
        <title>Discinaceae phylogenomics.</title>
        <authorList>
            <person name="Dirks A.C."/>
            <person name="James T.Y."/>
        </authorList>
    </citation>
    <scope>NUCLEOTIDE SEQUENCE [LARGE SCALE GENOMIC DNA]</scope>
    <source>
        <strain evidence="5 6">ACD0624</strain>
    </source>
</reference>
<dbReference type="Pfam" id="PF13857">
    <property type="entry name" value="Ank_5"/>
    <property type="match status" value="1"/>
</dbReference>
<feature type="region of interest" description="Disordered" evidence="4">
    <location>
        <begin position="569"/>
        <end position="595"/>
    </location>
</feature>
<dbReference type="PANTHER" id="PTHR24198:SF165">
    <property type="entry name" value="ANKYRIN REPEAT-CONTAINING PROTEIN-RELATED"/>
    <property type="match status" value="1"/>
</dbReference>
<dbReference type="Gene3D" id="1.25.40.20">
    <property type="entry name" value="Ankyrin repeat-containing domain"/>
    <property type="match status" value="2"/>
</dbReference>
<dbReference type="PROSITE" id="PS50297">
    <property type="entry name" value="ANK_REP_REGION"/>
    <property type="match status" value="3"/>
</dbReference>
<protein>
    <submittedName>
        <fullName evidence="5">Uncharacterized protein</fullName>
    </submittedName>
</protein>
<dbReference type="SMART" id="SM00248">
    <property type="entry name" value="ANK"/>
    <property type="match status" value="5"/>
</dbReference>
<keyword evidence="2 3" id="KW-0040">ANK repeat</keyword>
<dbReference type="InterPro" id="IPR002110">
    <property type="entry name" value="Ankyrin_rpt"/>
</dbReference>
<dbReference type="PROSITE" id="PS50088">
    <property type="entry name" value="ANK_REPEAT"/>
    <property type="match status" value="3"/>
</dbReference>
<dbReference type="Proteomes" id="UP001447188">
    <property type="component" value="Unassembled WGS sequence"/>
</dbReference>
<dbReference type="Pfam" id="PF12796">
    <property type="entry name" value="Ank_2"/>
    <property type="match status" value="1"/>
</dbReference>
<evidence type="ECO:0000313" key="5">
    <source>
        <dbReference type="EMBL" id="KAL0630886.1"/>
    </source>
</evidence>
<evidence type="ECO:0000256" key="1">
    <source>
        <dbReference type="ARBA" id="ARBA00022737"/>
    </source>
</evidence>
<dbReference type="InterPro" id="IPR036770">
    <property type="entry name" value="Ankyrin_rpt-contain_sf"/>
</dbReference>
<comment type="caution">
    <text evidence="5">The sequence shown here is derived from an EMBL/GenBank/DDBJ whole genome shotgun (WGS) entry which is preliminary data.</text>
</comment>
<feature type="repeat" description="ANK" evidence="3">
    <location>
        <begin position="382"/>
        <end position="414"/>
    </location>
</feature>
<dbReference type="PRINTS" id="PR01415">
    <property type="entry name" value="ANKYRIN"/>
</dbReference>
<feature type="non-terminal residue" evidence="5">
    <location>
        <position position="1"/>
    </location>
</feature>
<feature type="repeat" description="ANK" evidence="3">
    <location>
        <begin position="348"/>
        <end position="381"/>
    </location>
</feature>
<evidence type="ECO:0000256" key="4">
    <source>
        <dbReference type="SAM" id="MobiDB-lite"/>
    </source>
</evidence>
<keyword evidence="6" id="KW-1185">Reference proteome</keyword>
<name>A0ABR3G506_9PEZI</name>
<feature type="repeat" description="ANK" evidence="3">
    <location>
        <begin position="415"/>
        <end position="447"/>
    </location>
</feature>
<accession>A0ABR3G506</accession>
<feature type="region of interest" description="Disordered" evidence="4">
    <location>
        <begin position="43"/>
        <end position="63"/>
    </location>
</feature>
<keyword evidence="1" id="KW-0677">Repeat</keyword>
<evidence type="ECO:0000256" key="2">
    <source>
        <dbReference type="ARBA" id="ARBA00023043"/>
    </source>
</evidence>
<dbReference type="SUPFAM" id="SSF48403">
    <property type="entry name" value="Ankyrin repeat"/>
    <property type="match status" value="2"/>
</dbReference>
<evidence type="ECO:0000313" key="6">
    <source>
        <dbReference type="Proteomes" id="UP001447188"/>
    </source>
</evidence>
<dbReference type="Pfam" id="PF00023">
    <property type="entry name" value="Ank"/>
    <property type="match status" value="1"/>
</dbReference>
<evidence type="ECO:0000256" key="3">
    <source>
        <dbReference type="PROSITE-ProRule" id="PRU00023"/>
    </source>
</evidence>
<sequence length="766" mass="85442">RRVARLGPGFTENATSTHAPLSPQYPAYLSAIKRFQFTISRKMSSKEGGQRPPTRIPPPALLKPQRLRARALTPSPTSQPVRPIRSPPVASKFLMNDILRGTSRIQVMNSLLAPAHRKGKDIGRVRPDVQVGITITESRLDDEQSVAVIEFSDTPLWLRDLRDDPYGFPKHTKFGTLWKGVDKGAVDEHGRSEFMTAVMNGGHTNLVYAEMLAEFNDTDVNIQDSQGRTALHWASVGKHADMVRLCLSVPECQIGLKDNDGLTAFDISNQVAHGNEMVPNLFYTNILEIQESHPQAALLRVLTVTSEPNKDSSTFPGVAMFAPVEDRNEPLIQALINRGIDLTAKNELGDTALHVALTKADNTEIVTRLLEAGSDVNAIGNAGATPLHYAAHTSDKSTVELLLAWEADITAKDGDEKSVLHWAAQKGSIDVARLLLDHGVDVAARDISGQTAQDLAEKDEKDDLVGLLKEVAEMEGQIVRDLFAVKEQDVVVVMVVDFGLGPVRAQLKLAADTEADGGSQHTAAHLGVVLTQPTEGEHGIKGQSQDEWQHMSKEERIIYAEVQRRRSLEREDERRTELEKKAADLQRQSQDEWQHMSEEERIINAEIQTRRGLEREDERRTELEKEAAELGYQIAAAAEAEAEAVETEARRTRRWALRKIPEYKEQQARRTRELRESEKEKARREEIEFARKHAGLDEKKKKKQYNTADLLLTQNIPGFVERSWTVPFGVPILIQTPPSPPVGTPKYPNILYCEGSFFQKVASQIP</sequence>
<gene>
    <name evidence="5" type="ORF">Q9L58_010264</name>
</gene>